<evidence type="ECO:0000313" key="3">
    <source>
        <dbReference type="Proteomes" id="UP000783863"/>
    </source>
</evidence>
<feature type="domain" description="DUF7129" evidence="1">
    <location>
        <begin position="5"/>
        <end position="46"/>
    </location>
</feature>
<dbReference type="Pfam" id="PF23455">
    <property type="entry name" value="DUF7129"/>
    <property type="match status" value="1"/>
</dbReference>
<protein>
    <submittedName>
        <fullName evidence="2">Rubrerythrin-like domain-containing protein</fullName>
    </submittedName>
</protein>
<organism evidence="2 3">
    <name type="scientific">Haloarcula salinisoli</name>
    <dbReference type="NCBI Taxonomy" id="2487746"/>
    <lineage>
        <taxon>Archaea</taxon>
        <taxon>Methanobacteriati</taxon>
        <taxon>Methanobacteriota</taxon>
        <taxon>Stenosarchaea group</taxon>
        <taxon>Halobacteria</taxon>
        <taxon>Halobacteriales</taxon>
        <taxon>Haloarculaceae</taxon>
        <taxon>Haloarcula</taxon>
    </lineage>
</organism>
<dbReference type="InterPro" id="IPR055553">
    <property type="entry name" value="DUF7129"/>
</dbReference>
<sequence>MNGRDPLAKEQKQFRCSDCAYRTTAPSRTLKCRRCGGVMKNTAIPR</sequence>
<comment type="caution">
    <text evidence="2">The sequence shown here is derived from an EMBL/GenBank/DDBJ whole genome shotgun (WGS) entry which is preliminary data.</text>
</comment>
<evidence type="ECO:0000313" key="2">
    <source>
        <dbReference type="EMBL" id="MBX0302693.1"/>
    </source>
</evidence>
<keyword evidence="3" id="KW-1185">Reference proteome</keyword>
<gene>
    <name evidence="2" type="ORF">EGD98_03295</name>
</gene>
<dbReference type="EMBL" id="RKLQ01000001">
    <property type="protein sequence ID" value="MBX0302693.1"/>
    <property type="molecule type" value="Genomic_DNA"/>
</dbReference>
<name>A0A8J7YK53_9EURY</name>
<dbReference type="RefSeq" id="WP_220586927.1">
    <property type="nucleotide sequence ID" value="NZ_RKLQ01000001.1"/>
</dbReference>
<dbReference type="AlphaFoldDB" id="A0A8J7YK53"/>
<proteinExistence type="predicted"/>
<evidence type="ECO:0000259" key="1">
    <source>
        <dbReference type="Pfam" id="PF23455"/>
    </source>
</evidence>
<reference evidence="2" key="1">
    <citation type="submission" date="2021-06" db="EMBL/GenBank/DDBJ databases">
        <title>Halomicroarcula sp. F24A a new haloarchaeum isolated from saline soil.</title>
        <authorList>
            <person name="Duran-Viseras A."/>
            <person name="Sanchez-Porro C."/>
            <person name="Ventosa A."/>
        </authorList>
    </citation>
    <scope>NUCLEOTIDE SEQUENCE</scope>
    <source>
        <strain evidence="2">F24A</strain>
    </source>
</reference>
<dbReference type="Proteomes" id="UP000783863">
    <property type="component" value="Unassembled WGS sequence"/>
</dbReference>
<dbReference type="NCBIfam" id="NF033497">
    <property type="entry name" value="rubre_like_arch"/>
    <property type="match status" value="1"/>
</dbReference>
<accession>A0A8J7YK53</accession>